<sequence length="40" mass="4566">MEKENLKNEIKTINEQEEVLGNEQLESTTGGATERTLFLK</sequence>
<dbReference type="Proteomes" id="UP000003416">
    <property type="component" value="Unassembled WGS sequence"/>
</dbReference>
<reference evidence="2 3" key="1">
    <citation type="submission" date="2011-02" db="EMBL/GenBank/DDBJ databases">
        <authorList>
            <person name="Weinstock G."/>
            <person name="Sodergren E."/>
            <person name="Clifton S."/>
            <person name="Fulton L."/>
            <person name="Fulton B."/>
            <person name="Courtney L."/>
            <person name="Fronick C."/>
            <person name="Harrison M."/>
            <person name="Strong C."/>
            <person name="Farmer C."/>
            <person name="Delahaunty K."/>
            <person name="Markovic C."/>
            <person name="Hall O."/>
            <person name="Minx P."/>
            <person name="Tomlinson C."/>
            <person name="Mitreva M."/>
            <person name="Hou S."/>
            <person name="Chen J."/>
            <person name="Wollam A."/>
            <person name="Pepin K.H."/>
            <person name="Johnson M."/>
            <person name="Bhonagiri V."/>
            <person name="Zhang X."/>
            <person name="Suruliraj S."/>
            <person name="Warren W."/>
            <person name="Chinwalla A."/>
            <person name="Mardis E.R."/>
            <person name="Wilson R.K."/>
        </authorList>
    </citation>
    <scope>NUCLEOTIDE SEQUENCE [LARGE SCALE GENOMIC DNA]</scope>
    <source>
        <strain evidence="2 3">YIT 12057</strain>
    </source>
</reference>
<proteinExistence type="predicted"/>
<dbReference type="EMBL" id="AFBN01000026">
    <property type="protein sequence ID" value="EGF58013.1"/>
    <property type="molecule type" value="Genomic_DNA"/>
</dbReference>
<evidence type="ECO:0000256" key="1">
    <source>
        <dbReference type="SAM" id="MobiDB-lite"/>
    </source>
</evidence>
<keyword evidence="3" id="KW-1185">Reference proteome</keyword>
<dbReference type="RefSeq" id="WP_009124778.1">
    <property type="nucleotide sequence ID" value="NZ_GL882623.1"/>
</dbReference>
<dbReference type="AlphaFoldDB" id="F3PS22"/>
<protein>
    <submittedName>
        <fullName evidence="2">Uncharacterized protein</fullName>
    </submittedName>
</protein>
<accession>F3PS22</accession>
<comment type="caution">
    <text evidence="2">The sequence shown here is derived from an EMBL/GenBank/DDBJ whole genome shotgun (WGS) entry which is preliminary data.</text>
</comment>
<evidence type="ECO:0000313" key="3">
    <source>
        <dbReference type="Proteomes" id="UP000003416"/>
    </source>
</evidence>
<dbReference type="HOGENOM" id="CLU_3284893_0_0_10"/>
<gene>
    <name evidence="2" type="ORF">HMPREF9446_01526</name>
</gene>
<dbReference type="GeneID" id="86051461"/>
<evidence type="ECO:0000313" key="2">
    <source>
        <dbReference type="EMBL" id="EGF58013.1"/>
    </source>
</evidence>
<feature type="region of interest" description="Disordered" evidence="1">
    <location>
        <begin position="21"/>
        <end position="40"/>
    </location>
</feature>
<name>F3PS22_9BACE</name>
<organism evidence="2 3">
    <name type="scientific">Bacteroides fluxus YIT 12057</name>
    <dbReference type="NCBI Taxonomy" id="763034"/>
    <lineage>
        <taxon>Bacteria</taxon>
        <taxon>Pseudomonadati</taxon>
        <taxon>Bacteroidota</taxon>
        <taxon>Bacteroidia</taxon>
        <taxon>Bacteroidales</taxon>
        <taxon>Bacteroidaceae</taxon>
        <taxon>Bacteroides</taxon>
    </lineage>
</organism>
<dbReference type="STRING" id="763034.HMPREF9446_01526"/>